<dbReference type="RefSeq" id="WP_284248441.1">
    <property type="nucleotide sequence ID" value="NZ_BSUM01000001.1"/>
</dbReference>
<reference evidence="3" key="1">
    <citation type="journal article" date="2014" name="Int. J. Syst. Evol. Microbiol.">
        <title>Complete genome sequence of Corynebacterium casei LMG S-19264T (=DSM 44701T), isolated from a smear-ripened cheese.</title>
        <authorList>
            <consortium name="US DOE Joint Genome Institute (JGI-PGF)"/>
            <person name="Walter F."/>
            <person name="Albersmeier A."/>
            <person name="Kalinowski J."/>
            <person name="Ruckert C."/>
        </authorList>
    </citation>
    <scope>NUCLEOTIDE SEQUENCE</scope>
    <source>
        <strain evidence="3">NBRC 112290</strain>
    </source>
</reference>
<evidence type="ECO:0000256" key="1">
    <source>
        <dbReference type="ARBA" id="ARBA00022849"/>
    </source>
</evidence>
<dbReference type="EMBL" id="BSUM01000001">
    <property type="protein sequence ID" value="GMA33472.1"/>
    <property type="molecule type" value="Genomic_DNA"/>
</dbReference>
<gene>
    <name evidence="3" type="ORF">GCM10025875_00180</name>
    <name evidence="4" type="ORF">GCM10025875_34640</name>
</gene>
<dbReference type="Pfam" id="PF01451">
    <property type="entry name" value="LMWPc"/>
    <property type="match status" value="1"/>
</dbReference>
<reference evidence="3" key="2">
    <citation type="submission" date="2023-02" db="EMBL/GenBank/DDBJ databases">
        <authorList>
            <person name="Sun Q."/>
            <person name="Mori K."/>
        </authorList>
    </citation>
    <scope>NUCLEOTIDE SEQUENCE</scope>
    <source>
        <strain evidence="3">NBRC 112290</strain>
    </source>
</reference>
<dbReference type="AlphaFoldDB" id="A0AA37UN77"/>
<organism evidence="3 5">
    <name type="scientific">Litorihabitans aurantiacus</name>
    <dbReference type="NCBI Taxonomy" id="1930061"/>
    <lineage>
        <taxon>Bacteria</taxon>
        <taxon>Bacillati</taxon>
        <taxon>Actinomycetota</taxon>
        <taxon>Actinomycetes</taxon>
        <taxon>Micrococcales</taxon>
        <taxon>Beutenbergiaceae</taxon>
        <taxon>Litorihabitans</taxon>
    </lineage>
</organism>
<dbReference type="InterPro" id="IPR023485">
    <property type="entry name" value="Ptyr_pPase"/>
</dbReference>
<keyword evidence="5" id="KW-1185">Reference proteome</keyword>
<evidence type="ECO:0000313" key="3">
    <source>
        <dbReference type="EMBL" id="GMA30026.1"/>
    </source>
</evidence>
<sequence length="151" mass="16024">MTTIRDQDRTVVLFVCVRNSGKSQIAAALARRDAPAAVEIRSAGTAPAPDVSAEAAAVVEQVGATCRGEYPKELLAADLGEAGRVVLLGGEVDVEPLLEELDRSGASRPAVERWELDEPSERGVEGLERLVLLRDDIAARVEALLADVAPR</sequence>
<protein>
    <submittedName>
        <fullName evidence="3">Low molecular weight phosphatase family protein</fullName>
    </submittedName>
</protein>
<dbReference type="Proteomes" id="UP001157161">
    <property type="component" value="Unassembled WGS sequence"/>
</dbReference>
<dbReference type="PANTHER" id="PTHR43428">
    <property type="entry name" value="ARSENATE REDUCTASE"/>
    <property type="match status" value="1"/>
</dbReference>
<accession>A0AA37UN77</accession>
<keyword evidence="1" id="KW-0059">Arsenical resistance</keyword>
<proteinExistence type="predicted"/>
<comment type="caution">
    <text evidence="3">The sequence shown here is derived from an EMBL/GenBank/DDBJ whole genome shotgun (WGS) entry which is preliminary data.</text>
</comment>
<evidence type="ECO:0000313" key="5">
    <source>
        <dbReference type="Proteomes" id="UP001157161"/>
    </source>
</evidence>
<evidence type="ECO:0000313" key="4">
    <source>
        <dbReference type="EMBL" id="GMA33472.1"/>
    </source>
</evidence>
<evidence type="ECO:0000259" key="2">
    <source>
        <dbReference type="SMART" id="SM00226"/>
    </source>
</evidence>
<dbReference type="SUPFAM" id="SSF52788">
    <property type="entry name" value="Phosphotyrosine protein phosphatases I"/>
    <property type="match status" value="1"/>
</dbReference>
<feature type="domain" description="Phosphotyrosine protein phosphatase I" evidence="2">
    <location>
        <begin position="10"/>
        <end position="147"/>
    </location>
</feature>
<dbReference type="PANTHER" id="PTHR43428:SF1">
    <property type="entry name" value="ARSENATE REDUCTASE"/>
    <property type="match status" value="1"/>
</dbReference>
<name>A0AA37UN77_9MICO</name>
<dbReference type="EMBL" id="BSUM01000001">
    <property type="protein sequence ID" value="GMA30026.1"/>
    <property type="molecule type" value="Genomic_DNA"/>
</dbReference>
<dbReference type="GO" id="GO:0046685">
    <property type="term" value="P:response to arsenic-containing substance"/>
    <property type="evidence" value="ECO:0007669"/>
    <property type="project" value="UniProtKB-KW"/>
</dbReference>
<dbReference type="Gene3D" id="3.40.50.2300">
    <property type="match status" value="1"/>
</dbReference>
<dbReference type="SMART" id="SM00226">
    <property type="entry name" value="LMWPc"/>
    <property type="match status" value="1"/>
</dbReference>
<dbReference type="InterPro" id="IPR036196">
    <property type="entry name" value="Ptyr_pPase_sf"/>
</dbReference>